<keyword evidence="7" id="KW-0460">Magnesium</keyword>
<proteinExistence type="predicted"/>
<comment type="caution">
    <text evidence="10">The sequence shown here is derived from an EMBL/GenBank/DDBJ whole genome shotgun (WGS) entry which is preliminary data.</text>
</comment>
<keyword evidence="4" id="KW-0479">Metal-binding</keyword>
<keyword evidence="10" id="KW-0269">Exonuclease</keyword>
<evidence type="ECO:0000256" key="7">
    <source>
        <dbReference type="ARBA" id="ARBA00022842"/>
    </source>
</evidence>
<keyword evidence="10" id="KW-0255">Endonuclease</keyword>
<accession>A0A420EZT7</accession>
<evidence type="ECO:0000313" key="11">
    <source>
        <dbReference type="Proteomes" id="UP000285744"/>
    </source>
</evidence>
<dbReference type="PANTHER" id="PTHR15822:SF4">
    <property type="entry name" value="TYROSYL-DNA PHOSPHODIESTERASE 2"/>
    <property type="match status" value="1"/>
</dbReference>
<evidence type="ECO:0000256" key="8">
    <source>
        <dbReference type="ARBA" id="ARBA00023204"/>
    </source>
</evidence>
<dbReference type="Proteomes" id="UP000285744">
    <property type="component" value="Unassembled WGS sequence"/>
</dbReference>
<keyword evidence="6" id="KW-0378">Hydrolase</keyword>
<feature type="domain" description="Endonuclease/exonuclease/phosphatase" evidence="9">
    <location>
        <begin position="5"/>
        <end position="254"/>
    </location>
</feature>
<comment type="cofactor">
    <cofactor evidence="2">
        <name>Mg(2+)</name>
        <dbReference type="ChEBI" id="CHEBI:18420"/>
    </cofactor>
</comment>
<dbReference type="RefSeq" id="WP_120329440.1">
    <property type="nucleotide sequence ID" value="NZ_JBFANR010000002.1"/>
</dbReference>
<evidence type="ECO:0000256" key="2">
    <source>
        <dbReference type="ARBA" id="ARBA00001946"/>
    </source>
</evidence>
<dbReference type="PANTHER" id="PTHR15822">
    <property type="entry name" value="TRAF AND TNF RECEPTOR-ASSOCIATED PROTEIN"/>
    <property type="match status" value="1"/>
</dbReference>
<dbReference type="GO" id="GO:0046872">
    <property type="term" value="F:metal ion binding"/>
    <property type="evidence" value="ECO:0007669"/>
    <property type="project" value="UniProtKB-KW"/>
</dbReference>
<dbReference type="Pfam" id="PF03372">
    <property type="entry name" value="Exo_endo_phos"/>
    <property type="match status" value="1"/>
</dbReference>
<reference evidence="10 11" key="1">
    <citation type="journal article" date="2018" name="Int. J. Syst. Evol. Microbiol.">
        <title>Micromonospora globbae sp. nov., an endophytic actinomycete isolated from roots of Globba winitii C. H. Wright.</title>
        <authorList>
            <person name="Kuncharoen N."/>
            <person name="Pittayakhajonwut P."/>
            <person name="Tanasupawat S."/>
        </authorList>
    </citation>
    <scope>NUCLEOTIDE SEQUENCE [LARGE SCALE GENOMIC DNA]</scope>
    <source>
        <strain evidence="10 11">WPS1-2</strain>
    </source>
</reference>
<evidence type="ECO:0000313" key="10">
    <source>
        <dbReference type="EMBL" id="RKF26224.1"/>
    </source>
</evidence>
<evidence type="ECO:0000256" key="5">
    <source>
        <dbReference type="ARBA" id="ARBA00022763"/>
    </source>
</evidence>
<evidence type="ECO:0000259" key="9">
    <source>
        <dbReference type="Pfam" id="PF03372"/>
    </source>
</evidence>
<keyword evidence="3" id="KW-0540">Nuclease</keyword>
<comment type="cofactor">
    <cofactor evidence="1">
        <name>Mn(2+)</name>
        <dbReference type="ChEBI" id="CHEBI:29035"/>
    </cofactor>
</comment>
<keyword evidence="5" id="KW-0227">DNA damage</keyword>
<dbReference type="SUPFAM" id="SSF56219">
    <property type="entry name" value="DNase I-like"/>
    <property type="match status" value="1"/>
</dbReference>
<keyword evidence="8" id="KW-0234">DNA repair</keyword>
<dbReference type="OrthoDB" id="9105374at2"/>
<evidence type="ECO:0000256" key="1">
    <source>
        <dbReference type="ARBA" id="ARBA00001936"/>
    </source>
</evidence>
<protein>
    <submittedName>
        <fullName evidence="10">Endonuclease/exonuclease/phosphatase family protein</fullName>
    </submittedName>
</protein>
<evidence type="ECO:0000256" key="6">
    <source>
        <dbReference type="ARBA" id="ARBA00022801"/>
    </source>
</evidence>
<dbReference type="EMBL" id="RAQQ01000011">
    <property type="protein sequence ID" value="RKF26224.1"/>
    <property type="molecule type" value="Genomic_DNA"/>
</dbReference>
<dbReference type="InterPro" id="IPR051547">
    <property type="entry name" value="TDP2-like"/>
</dbReference>
<dbReference type="InterPro" id="IPR036691">
    <property type="entry name" value="Endo/exonu/phosph_ase_sf"/>
</dbReference>
<evidence type="ECO:0000256" key="4">
    <source>
        <dbReference type="ARBA" id="ARBA00022723"/>
    </source>
</evidence>
<name>A0A420EZT7_9ACTN</name>
<sequence length="266" mass="28524">MLRVMTWNIRTGGRDGDGTDRRDAIVEVISAERPDVLLLQELRGFGADGVLDTFADRLGMRPHLARSCLGQPVAVLVRPPLRTLAAGPLRRPFHHAASRVVLATDAGPLTVLGTHLSPYSGGWRRVEVDWLARAVRRAPDGLALVGGDLNSLDPATDHTARLASLAPPYRRRHLRRDGRTVDTRAVAVLLATGLVDLWRAAGGPDEGLTVPTRHGGGEFTGMRLDYLLGGPPLAARVRDCRVVRGGVADHASDHYPLVADVALAAA</sequence>
<dbReference type="GO" id="GO:0004527">
    <property type="term" value="F:exonuclease activity"/>
    <property type="evidence" value="ECO:0007669"/>
    <property type="project" value="UniProtKB-KW"/>
</dbReference>
<dbReference type="InterPro" id="IPR005135">
    <property type="entry name" value="Endo/exonuclease/phosphatase"/>
</dbReference>
<dbReference type="GO" id="GO:0006281">
    <property type="term" value="P:DNA repair"/>
    <property type="evidence" value="ECO:0007669"/>
    <property type="project" value="UniProtKB-KW"/>
</dbReference>
<dbReference type="AlphaFoldDB" id="A0A420EZT7"/>
<gene>
    <name evidence="10" type="ORF">D7I43_16705</name>
</gene>
<organism evidence="10 11">
    <name type="scientific">Micromonospora globbae</name>
    <dbReference type="NCBI Taxonomy" id="1894969"/>
    <lineage>
        <taxon>Bacteria</taxon>
        <taxon>Bacillati</taxon>
        <taxon>Actinomycetota</taxon>
        <taxon>Actinomycetes</taxon>
        <taxon>Micromonosporales</taxon>
        <taxon>Micromonosporaceae</taxon>
        <taxon>Micromonospora</taxon>
    </lineage>
</organism>
<evidence type="ECO:0000256" key="3">
    <source>
        <dbReference type="ARBA" id="ARBA00022722"/>
    </source>
</evidence>
<dbReference type="GO" id="GO:0004519">
    <property type="term" value="F:endonuclease activity"/>
    <property type="evidence" value="ECO:0007669"/>
    <property type="project" value="UniProtKB-KW"/>
</dbReference>
<dbReference type="Gene3D" id="3.60.10.10">
    <property type="entry name" value="Endonuclease/exonuclease/phosphatase"/>
    <property type="match status" value="1"/>
</dbReference>